<keyword evidence="4" id="KW-1185">Reference proteome</keyword>
<dbReference type="Gramene" id="Pp3c8_430V3.2">
    <property type="protein sequence ID" value="PAC:32964261.CDS.1"/>
    <property type="gene ID" value="Pp3c8_430"/>
</dbReference>
<feature type="region of interest" description="Disordered" evidence="1">
    <location>
        <begin position="43"/>
        <end position="78"/>
    </location>
</feature>
<dbReference type="EMBL" id="ABEU02000008">
    <property type="protein sequence ID" value="PNR49061.1"/>
    <property type="molecule type" value="Genomic_DNA"/>
</dbReference>
<organism evidence="2">
    <name type="scientific">Physcomitrium patens</name>
    <name type="common">Spreading-leaved earth moss</name>
    <name type="synonym">Physcomitrella patens</name>
    <dbReference type="NCBI Taxonomy" id="3218"/>
    <lineage>
        <taxon>Eukaryota</taxon>
        <taxon>Viridiplantae</taxon>
        <taxon>Streptophyta</taxon>
        <taxon>Embryophyta</taxon>
        <taxon>Bryophyta</taxon>
        <taxon>Bryophytina</taxon>
        <taxon>Bryopsida</taxon>
        <taxon>Funariidae</taxon>
        <taxon>Funariales</taxon>
        <taxon>Funariaceae</taxon>
        <taxon>Physcomitrium</taxon>
    </lineage>
</organism>
<dbReference type="InParanoid" id="A0A2K1K5J3"/>
<evidence type="ECO:0000256" key="1">
    <source>
        <dbReference type="SAM" id="MobiDB-lite"/>
    </source>
</evidence>
<evidence type="ECO:0000313" key="2">
    <source>
        <dbReference type="EMBL" id="PNR49061.1"/>
    </source>
</evidence>
<reference evidence="2 4" key="2">
    <citation type="journal article" date="2018" name="Plant J.">
        <title>The Physcomitrella patens chromosome-scale assembly reveals moss genome structure and evolution.</title>
        <authorList>
            <person name="Lang D."/>
            <person name="Ullrich K.K."/>
            <person name="Murat F."/>
            <person name="Fuchs J."/>
            <person name="Jenkins J."/>
            <person name="Haas F.B."/>
            <person name="Piednoel M."/>
            <person name="Gundlach H."/>
            <person name="Van Bel M."/>
            <person name="Meyberg R."/>
            <person name="Vives C."/>
            <person name="Morata J."/>
            <person name="Symeonidi A."/>
            <person name="Hiss M."/>
            <person name="Muchero W."/>
            <person name="Kamisugi Y."/>
            <person name="Saleh O."/>
            <person name="Blanc G."/>
            <person name="Decker E.L."/>
            <person name="van Gessel N."/>
            <person name="Grimwood J."/>
            <person name="Hayes R.D."/>
            <person name="Graham S.W."/>
            <person name="Gunter L.E."/>
            <person name="McDaniel S.F."/>
            <person name="Hoernstein S.N.W."/>
            <person name="Larsson A."/>
            <person name="Li F.W."/>
            <person name="Perroud P.F."/>
            <person name="Phillips J."/>
            <person name="Ranjan P."/>
            <person name="Rokshar D.S."/>
            <person name="Rothfels C.J."/>
            <person name="Schneider L."/>
            <person name="Shu S."/>
            <person name="Stevenson D.W."/>
            <person name="Thummler F."/>
            <person name="Tillich M."/>
            <person name="Villarreal Aguilar J.C."/>
            <person name="Widiez T."/>
            <person name="Wong G.K."/>
            <person name="Wymore A."/>
            <person name="Zhang Y."/>
            <person name="Zimmer A.D."/>
            <person name="Quatrano R.S."/>
            <person name="Mayer K.F.X."/>
            <person name="Goodstein D."/>
            <person name="Casacuberta J.M."/>
            <person name="Vandepoele K."/>
            <person name="Reski R."/>
            <person name="Cuming A.C."/>
            <person name="Tuskan G.A."/>
            <person name="Maumus F."/>
            <person name="Salse J."/>
            <person name="Schmutz J."/>
            <person name="Rensing S.A."/>
        </authorList>
    </citation>
    <scope>NUCLEOTIDE SEQUENCE [LARGE SCALE GENOMIC DNA]</scope>
    <source>
        <strain evidence="3 4">cv. Gransden 2004</strain>
    </source>
</reference>
<evidence type="ECO:0000313" key="3">
    <source>
        <dbReference type="EnsemblPlants" id="PAC:32964260.CDS.1"/>
    </source>
</evidence>
<dbReference type="AlphaFoldDB" id="A0A2K1K5J3"/>
<gene>
    <name evidence="2" type="ORF">PHYPA_010957</name>
</gene>
<dbReference type="EnsemblPlants" id="Pp3c8_430V3.1">
    <property type="protein sequence ID" value="PAC:32964260.CDS.1"/>
    <property type="gene ID" value="Pp3c8_430"/>
</dbReference>
<reference evidence="2 4" key="1">
    <citation type="journal article" date="2008" name="Science">
        <title>The Physcomitrella genome reveals evolutionary insights into the conquest of land by plants.</title>
        <authorList>
            <person name="Rensing S."/>
            <person name="Lang D."/>
            <person name="Zimmer A."/>
            <person name="Terry A."/>
            <person name="Salamov A."/>
            <person name="Shapiro H."/>
            <person name="Nishiyama T."/>
            <person name="Perroud P.-F."/>
            <person name="Lindquist E."/>
            <person name="Kamisugi Y."/>
            <person name="Tanahashi T."/>
            <person name="Sakakibara K."/>
            <person name="Fujita T."/>
            <person name="Oishi K."/>
            <person name="Shin-I T."/>
            <person name="Kuroki Y."/>
            <person name="Toyoda A."/>
            <person name="Suzuki Y."/>
            <person name="Hashimoto A."/>
            <person name="Yamaguchi K."/>
            <person name="Sugano A."/>
            <person name="Kohara Y."/>
            <person name="Fujiyama A."/>
            <person name="Anterola A."/>
            <person name="Aoki S."/>
            <person name="Ashton N."/>
            <person name="Barbazuk W.B."/>
            <person name="Barker E."/>
            <person name="Bennetzen J."/>
            <person name="Bezanilla M."/>
            <person name="Blankenship R."/>
            <person name="Cho S.H."/>
            <person name="Dutcher S."/>
            <person name="Estelle M."/>
            <person name="Fawcett J.A."/>
            <person name="Gundlach H."/>
            <person name="Hanada K."/>
            <person name="Heyl A."/>
            <person name="Hicks K.A."/>
            <person name="Hugh J."/>
            <person name="Lohr M."/>
            <person name="Mayer K."/>
            <person name="Melkozernov A."/>
            <person name="Murata T."/>
            <person name="Nelson D."/>
            <person name="Pils B."/>
            <person name="Prigge M."/>
            <person name="Reiss B."/>
            <person name="Renner T."/>
            <person name="Rombauts S."/>
            <person name="Rushton P."/>
            <person name="Sanderfoot A."/>
            <person name="Schween G."/>
            <person name="Shiu S.-H."/>
            <person name="Stueber K."/>
            <person name="Theodoulou F.L."/>
            <person name="Tu H."/>
            <person name="Van de Peer Y."/>
            <person name="Verrier P.J."/>
            <person name="Waters E."/>
            <person name="Wood A."/>
            <person name="Yang L."/>
            <person name="Cove D."/>
            <person name="Cuming A."/>
            <person name="Hasebe M."/>
            <person name="Lucas S."/>
            <person name="Mishler D.B."/>
            <person name="Reski R."/>
            <person name="Grigoriev I."/>
            <person name="Quatrano R.S."/>
            <person name="Boore J.L."/>
        </authorList>
    </citation>
    <scope>NUCLEOTIDE SEQUENCE [LARGE SCALE GENOMIC DNA]</scope>
    <source>
        <strain evidence="3 4">cv. Gransden 2004</strain>
    </source>
</reference>
<accession>A0A2K1K5J3</accession>
<feature type="compositionally biased region" description="Basic and acidic residues" evidence="1">
    <location>
        <begin position="49"/>
        <end position="63"/>
    </location>
</feature>
<sequence>MGGRLHFHPYKVMVSVPGDVQRLAPLGSRASAAFQIPTHSLIQHRKGKERVEREREREKKKEVAAQGRPGILASLSDV</sequence>
<dbReference type="PaxDb" id="3218-PP1S325_54V6.1"/>
<dbReference type="EnsemblPlants" id="Pp3c8_430V3.2">
    <property type="protein sequence ID" value="PAC:32964261.CDS.1"/>
    <property type="gene ID" value="Pp3c8_430"/>
</dbReference>
<evidence type="ECO:0000313" key="4">
    <source>
        <dbReference type="Proteomes" id="UP000006727"/>
    </source>
</evidence>
<dbReference type="Gramene" id="Pp3c8_430V3.1">
    <property type="protein sequence ID" value="PAC:32964260.CDS.1"/>
    <property type="gene ID" value="Pp3c8_430"/>
</dbReference>
<name>A0A2K1K5J3_PHYPA</name>
<reference evidence="3" key="3">
    <citation type="submission" date="2020-12" db="UniProtKB">
        <authorList>
            <consortium name="EnsemblPlants"/>
        </authorList>
    </citation>
    <scope>IDENTIFICATION</scope>
</reference>
<protein>
    <submittedName>
        <fullName evidence="2 3">Uncharacterized protein</fullName>
    </submittedName>
</protein>
<proteinExistence type="predicted"/>
<dbReference type="Proteomes" id="UP000006727">
    <property type="component" value="Chromosome 8"/>
</dbReference>